<dbReference type="AlphaFoldDB" id="A0A0L6UM34"/>
<accession>A0A0L6UM34</accession>
<feature type="non-terminal residue" evidence="2">
    <location>
        <position position="231"/>
    </location>
</feature>
<evidence type="ECO:0000313" key="3">
    <source>
        <dbReference type="Proteomes" id="UP000037035"/>
    </source>
</evidence>
<dbReference type="VEuPathDB" id="FungiDB:VP01_4929g1"/>
<feature type="region of interest" description="Disordered" evidence="1">
    <location>
        <begin position="195"/>
        <end position="214"/>
    </location>
</feature>
<evidence type="ECO:0000313" key="2">
    <source>
        <dbReference type="EMBL" id="KNZ49581.1"/>
    </source>
</evidence>
<dbReference type="Proteomes" id="UP000037035">
    <property type="component" value="Unassembled WGS sequence"/>
</dbReference>
<organism evidence="2 3">
    <name type="scientific">Puccinia sorghi</name>
    <dbReference type="NCBI Taxonomy" id="27349"/>
    <lineage>
        <taxon>Eukaryota</taxon>
        <taxon>Fungi</taxon>
        <taxon>Dikarya</taxon>
        <taxon>Basidiomycota</taxon>
        <taxon>Pucciniomycotina</taxon>
        <taxon>Pucciniomycetes</taxon>
        <taxon>Pucciniales</taxon>
        <taxon>Pucciniaceae</taxon>
        <taxon>Puccinia</taxon>
    </lineage>
</organism>
<sequence length="231" mass="24784">PHHRQMSNPSNSSSVKFSKYSVTLARSTPLVESLFLQILVPAPPNMSRSQRLQNILIQLSGRQEVTARDVQVIINSAYGESTRFDTPQPAAVSLLQTTQAPTSFPTNSRTNTNTPCNLSNSAPFTSLKPSASGNVGCPGHPTANDVLAAINNICRGNHTPPQHVLSQNSHCNYCSGTGNWHFNFPVLRRDAFLPPPQDSSSSVSAYAQPPAANRSIPTVRSITGTILPEAG</sequence>
<dbReference type="EMBL" id="LAVV01010086">
    <property type="protein sequence ID" value="KNZ49581.1"/>
    <property type="molecule type" value="Genomic_DNA"/>
</dbReference>
<dbReference type="OrthoDB" id="10556381at2759"/>
<protein>
    <submittedName>
        <fullName evidence="2">Uncharacterized protein</fullName>
    </submittedName>
</protein>
<feature type="non-terminal residue" evidence="2">
    <location>
        <position position="1"/>
    </location>
</feature>
<name>A0A0L6UM34_9BASI</name>
<comment type="caution">
    <text evidence="2">The sequence shown here is derived from an EMBL/GenBank/DDBJ whole genome shotgun (WGS) entry which is preliminary data.</text>
</comment>
<evidence type="ECO:0000256" key="1">
    <source>
        <dbReference type="SAM" id="MobiDB-lite"/>
    </source>
</evidence>
<gene>
    <name evidence="2" type="ORF">VP01_4929g1</name>
</gene>
<reference evidence="2 3" key="1">
    <citation type="submission" date="2015-08" db="EMBL/GenBank/DDBJ databases">
        <title>Next Generation Sequencing and Analysis of the Genome of Puccinia sorghi L Schw, the Causal Agent of Maize Common Rust.</title>
        <authorList>
            <person name="Rochi L."/>
            <person name="Burguener G."/>
            <person name="Darino M."/>
            <person name="Turjanski A."/>
            <person name="Kreff E."/>
            <person name="Dieguez M.J."/>
            <person name="Sacco F."/>
        </authorList>
    </citation>
    <scope>NUCLEOTIDE SEQUENCE [LARGE SCALE GENOMIC DNA]</scope>
    <source>
        <strain evidence="2 3">RO10H11247</strain>
    </source>
</reference>
<keyword evidence="3" id="KW-1185">Reference proteome</keyword>
<proteinExistence type="predicted"/>